<dbReference type="Proteomes" id="UP000235672">
    <property type="component" value="Unassembled WGS sequence"/>
</dbReference>
<keyword evidence="4" id="KW-1185">Reference proteome</keyword>
<feature type="region of interest" description="Disordered" evidence="1">
    <location>
        <begin position="172"/>
        <end position="232"/>
    </location>
</feature>
<feature type="chain" id="PRO_5014392744" evidence="2">
    <location>
        <begin position="20"/>
        <end position="291"/>
    </location>
</feature>
<reference evidence="3 4" key="1">
    <citation type="submission" date="2016-05" db="EMBL/GenBank/DDBJ databases">
        <title>A degradative enzymes factory behind the ericoid mycorrhizal symbiosis.</title>
        <authorList>
            <consortium name="DOE Joint Genome Institute"/>
            <person name="Martino E."/>
            <person name="Morin E."/>
            <person name="Grelet G."/>
            <person name="Kuo A."/>
            <person name="Kohler A."/>
            <person name="Daghino S."/>
            <person name="Barry K."/>
            <person name="Choi C."/>
            <person name="Cichocki N."/>
            <person name="Clum A."/>
            <person name="Copeland A."/>
            <person name="Hainaut M."/>
            <person name="Haridas S."/>
            <person name="Labutti K."/>
            <person name="Lindquist E."/>
            <person name="Lipzen A."/>
            <person name="Khouja H.-R."/>
            <person name="Murat C."/>
            <person name="Ohm R."/>
            <person name="Olson A."/>
            <person name="Spatafora J."/>
            <person name="Veneault-Fourrey C."/>
            <person name="Henrissat B."/>
            <person name="Grigoriev I."/>
            <person name="Martin F."/>
            <person name="Perotto S."/>
        </authorList>
    </citation>
    <scope>NUCLEOTIDE SEQUENCE [LARGE SCALE GENOMIC DNA]</scope>
    <source>
        <strain evidence="3 4">UAMH 7357</strain>
    </source>
</reference>
<feature type="compositionally biased region" description="Basic and acidic residues" evidence="1">
    <location>
        <begin position="213"/>
        <end position="228"/>
    </location>
</feature>
<protein>
    <submittedName>
        <fullName evidence="3">Uncharacterized protein</fullName>
    </submittedName>
</protein>
<evidence type="ECO:0000256" key="1">
    <source>
        <dbReference type="SAM" id="MobiDB-lite"/>
    </source>
</evidence>
<dbReference type="AlphaFoldDB" id="A0A2J6Q3Q6"/>
<accession>A0A2J6Q3Q6</accession>
<evidence type="ECO:0000313" key="4">
    <source>
        <dbReference type="Proteomes" id="UP000235672"/>
    </source>
</evidence>
<gene>
    <name evidence="3" type="ORF">NA56DRAFT_659399</name>
</gene>
<dbReference type="EMBL" id="KZ613483">
    <property type="protein sequence ID" value="PMD20899.1"/>
    <property type="molecule type" value="Genomic_DNA"/>
</dbReference>
<organism evidence="3 4">
    <name type="scientific">Hyaloscypha hepaticicola</name>
    <dbReference type="NCBI Taxonomy" id="2082293"/>
    <lineage>
        <taxon>Eukaryota</taxon>
        <taxon>Fungi</taxon>
        <taxon>Dikarya</taxon>
        <taxon>Ascomycota</taxon>
        <taxon>Pezizomycotina</taxon>
        <taxon>Leotiomycetes</taxon>
        <taxon>Helotiales</taxon>
        <taxon>Hyaloscyphaceae</taxon>
        <taxon>Hyaloscypha</taxon>
    </lineage>
</organism>
<feature type="compositionally biased region" description="Pro residues" evidence="1">
    <location>
        <begin position="103"/>
        <end position="115"/>
    </location>
</feature>
<sequence>MAWDETEVLSFAVLWAVLANLHREGRGGGPASAVHVQHPARKPAPITHAVDITTCGFVLRMGRMGDGGGGTAFCEVELAAELCRDCTEKSHLESARLRRTPRPPRPPRPLRPPPGSLSYGSSAPWPRWPRYPLPAGTRWRCSLAHGSMLSTRQLGSLLGRFWDVNQTVGPGLEKRRASEQSGHSRAHTHATALHPPFPLRPKHSLSGPYPRSMEQRAESREQRAESMDHGPWTMDYGPTEPALAWGSGAVRRACGTLTCDKAERYIGGSLGPPLCDRFDVLPALWGCTASP</sequence>
<feature type="region of interest" description="Disordered" evidence="1">
    <location>
        <begin position="92"/>
        <end position="121"/>
    </location>
</feature>
<name>A0A2J6Q3Q6_9HELO</name>
<evidence type="ECO:0000256" key="2">
    <source>
        <dbReference type="SAM" id="SignalP"/>
    </source>
</evidence>
<keyword evidence="2" id="KW-0732">Signal</keyword>
<feature type="signal peptide" evidence="2">
    <location>
        <begin position="1"/>
        <end position="19"/>
    </location>
</feature>
<proteinExistence type="predicted"/>
<evidence type="ECO:0000313" key="3">
    <source>
        <dbReference type="EMBL" id="PMD20899.1"/>
    </source>
</evidence>